<proteinExistence type="inferred from homology"/>
<dbReference type="FunFam" id="3.40.50.1000:FF:000022">
    <property type="entry name" value="Phosphoglycolate phosphatase"/>
    <property type="match status" value="1"/>
</dbReference>
<organism evidence="11">
    <name type="scientific">Coralloluteibacterium stylophorae</name>
    <dbReference type="NCBI Taxonomy" id="1776034"/>
    <lineage>
        <taxon>Bacteria</taxon>
        <taxon>Pseudomonadati</taxon>
        <taxon>Pseudomonadota</taxon>
        <taxon>Gammaproteobacteria</taxon>
        <taxon>Lysobacterales</taxon>
        <taxon>Lysobacteraceae</taxon>
        <taxon>Coralloluteibacterium</taxon>
    </lineage>
</organism>
<dbReference type="Gene3D" id="1.10.150.240">
    <property type="entry name" value="Putative phosphatase, domain 2"/>
    <property type="match status" value="1"/>
</dbReference>
<comment type="similarity">
    <text evidence="4 10">Belongs to the HAD-like hydrolase superfamily. CbbY/CbbZ/Gph/YieH family.</text>
</comment>
<accession>A0A8J8B0P0</accession>
<feature type="active site" description="Nucleophile" evidence="10">
    <location>
        <position position="5"/>
    </location>
</feature>
<dbReference type="UniPathway" id="UPA00865">
    <property type="reaction ID" value="UER00834"/>
</dbReference>
<dbReference type="EMBL" id="JAGQFT020000001">
    <property type="protein sequence ID" value="MBS7455669.1"/>
    <property type="molecule type" value="Genomic_DNA"/>
</dbReference>
<dbReference type="NCBIfam" id="TIGR01509">
    <property type="entry name" value="HAD-SF-IA-v3"/>
    <property type="match status" value="1"/>
</dbReference>
<dbReference type="PANTHER" id="PTHR43434:SF23">
    <property type="entry name" value="PHOSPHOGLYCOLATE PHOSPHATASE"/>
    <property type="match status" value="1"/>
</dbReference>
<evidence type="ECO:0000256" key="5">
    <source>
        <dbReference type="ARBA" id="ARBA00013078"/>
    </source>
</evidence>
<comment type="caution">
    <text evidence="11">The sequence shown here is derived from an EMBL/GenBank/DDBJ whole genome shotgun (WGS) entry which is preliminary data.</text>
</comment>
<evidence type="ECO:0000313" key="13">
    <source>
        <dbReference type="Proteomes" id="UP000675747"/>
    </source>
</evidence>
<dbReference type="PANTHER" id="PTHR43434">
    <property type="entry name" value="PHOSPHOGLYCOLATE PHOSPHATASE"/>
    <property type="match status" value="1"/>
</dbReference>
<dbReference type="GO" id="GO:0046295">
    <property type="term" value="P:glycolate biosynthetic process"/>
    <property type="evidence" value="ECO:0007669"/>
    <property type="project" value="UniProtKB-UniRule"/>
</dbReference>
<comment type="function">
    <text evidence="10">Specifically catalyzes the dephosphorylation of 2-phosphoglycolate. Is involved in the dissimilation of the intracellular 2-phosphoglycolate formed during the DNA repair of 3'-phosphoglycolate ends, a major class of DNA lesions induced by oxidative stress.</text>
</comment>
<dbReference type="InterPro" id="IPR037512">
    <property type="entry name" value="PGPase_prok"/>
</dbReference>
<name>A0A8J8B0P0_9GAMM</name>
<dbReference type="GO" id="GO:0005829">
    <property type="term" value="C:cytosol"/>
    <property type="evidence" value="ECO:0007669"/>
    <property type="project" value="TreeGrafter"/>
</dbReference>
<evidence type="ECO:0000313" key="12">
    <source>
        <dbReference type="EMBL" id="MBS7455669.1"/>
    </source>
</evidence>
<gene>
    <name evidence="11" type="primary">gph</name>
    <name evidence="12" type="ORF">KB893_000775</name>
    <name evidence="11" type="ORF">KB893_13920</name>
</gene>
<keyword evidence="8 10" id="KW-0460">Magnesium</keyword>
<dbReference type="AlphaFoldDB" id="A0A8J8B0P0"/>
<dbReference type="Proteomes" id="UP000675747">
    <property type="component" value="Unassembled WGS sequence"/>
</dbReference>
<dbReference type="InterPro" id="IPR023198">
    <property type="entry name" value="PGP-like_dom2"/>
</dbReference>
<keyword evidence="13" id="KW-1185">Reference proteome</keyword>
<dbReference type="NCBIfam" id="TIGR01549">
    <property type="entry name" value="HAD-SF-IA-v1"/>
    <property type="match status" value="1"/>
</dbReference>
<keyword evidence="7 10" id="KW-0378">Hydrolase</keyword>
<dbReference type="SUPFAM" id="SSF56784">
    <property type="entry name" value="HAD-like"/>
    <property type="match status" value="1"/>
</dbReference>
<feature type="binding site" evidence="10">
    <location>
        <position position="163"/>
    </location>
    <ligand>
        <name>Mg(2+)</name>
        <dbReference type="ChEBI" id="CHEBI:18420"/>
    </ligand>
</feature>
<dbReference type="GO" id="GO:0006281">
    <property type="term" value="P:DNA repair"/>
    <property type="evidence" value="ECO:0007669"/>
    <property type="project" value="TreeGrafter"/>
</dbReference>
<dbReference type="GO" id="GO:0008967">
    <property type="term" value="F:phosphoglycolate phosphatase activity"/>
    <property type="evidence" value="ECO:0007669"/>
    <property type="project" value="UniProtKB-UniRule"/>
</dbReference>
<comment type="pathway">
    <text evidence="3 10">Organic acid metabolism; glycolate biosynthesis; glycolate from 2-phosphoglycolate: step 1/1.</text>
</comment>
<keyword evidence="6 10" id="KW-0479">Metal-binding</keyword>
<dbReference type="InterPro" id="IPR006439">
    <property type="entry name" value="HAD-SF_hydro_IA"/>
</dbReference>
<dbReference type="HAMAP" id="MF_00495">
    <property type="entry name" value="GPH_hydrolase_bact"/>
    <property type="match status" value="1"/>
</dbReference>
<evidence type="ECO:0000256" key="2">
    <source>
        <dbReference type="ARBA" id="ARBA00001946"/>
    </source>
</evidence>
<dbReference type="SFLD" id="SFLDG01129">
    <property type="entry name" value="C1.5:_HAD__Beta-PGM__Phosphata"/>
    <property type="match status" value="1"/>
</dbReference>
<evidence type="ECO:0000256" key="8">
    <source>
        <dbReference type="ARBA" id="ARBA00022842"/>
    </source>
</evidence>
<dbReference type="SFLD" id="SFLDS00003">
    <property type="entry name" value="Haloacid_Dehalogenase"/>
    <property type="match status" value="1"/>
</dbReference>
<evidence type="ECO:0000256" key="1">
    <source>
        <dbReference type="ARBA" id="ARBA00000830"/>
    </source>
</evidence>
<evidence type="ECO:0000256" key="10">
    <source>
        <dbReference type="HAMAP-Rule" id="MF_00495"/>
    </source>
</evidence>
<dbReference type="EC" id="3.1.3.18" evidence="5 10"/>
<evidence type="ECO:0000256" key="3">
    <source>
        <dbReference type="ARBA" id="ARBA00004818"/>
    </source>
</evidence>
<dbReference type="EMBL" id="JAGQFT010000152">
    <property type="protein sequence ID" value="MBR0563603.1"/>
    <property type="molecule type" value="Genomic_DNA"/>
</dbReference>
<evidence type="ECO:0000256" key="7">
    <source>
        <dbReference type="ARBA" id="ARBA00022801"/>
    </source>
</evidence>
<dbReference type="GO" id="GO:0046872">
    <property type="term" value="F:metal ion binding"/>
    <property type="evidence" value="ECO:0007669"/>
    <property type="project" value="UniProtKB-KW"/>
</dbReference>
<keyword evidence="9 10" id="KW-0119">Carbohydrate metabolism</keyword>
<sequence>MVLFDLDGTLLDTAPDLAAAANRVLAEEGRAALPESTLRPFVSKGARAMLAVAFPELDDASRDALLPAFLRHYGAALVVGTRPYPGIEAALAAIEAAGSRWGVVTNKPEALARGVVAGIGWGTRCSALVGGDTLPVRKPDPAPLLLACERVGVPAADCVYVGDDARDVLAAQAAGMPAVAAMWGYHEDHEDPRAWGAERAAADGRALLEPGMLASARSLA</sequence>
<reference evidence="12 13" key="1">
    <citation type="journal article" date="2021" name="Microbiol. Resour. Announc.">
        <title>Draft Genome Sequence of Coralloluteibacterium stylophorae LMG 29479T.</title>
        <authorList>
            <person name="Karlyshev A.V."/>
            <person name="Kudryashova E.B."/>
            <person name="Ariskina E.V."/>
            <person name="Conroy A.P."/>
            <person name="Abidueva E.Y."/>
        </authorList>
    </citation>
    <scope>NUCLEOTIDE SEQUENCE [LARGE SCALE GENOMIC DNA]</scope>
    <source>
        <strain evidence="12 13">LMG 29479</strain>
    </source>
</reference>
<dbReference type="GO" id="GO:0005975">
    <property type="term" value="P:carbohydrate metabolic process"/>
    <property type="evidence" value="ECO:0007669"/>
    <property type="project" value="InterPro"/>
</dbReference>
<dbReference type="InterPro" id="IPR023214">
    <property type="entry name" value="HAD_sf"/>
</dbReference>
<dbReference type="InterPro" id="IPR050155">
    <property type="entry name" value="HAD-like_hydrolase_sf"/>
</dbReference>
<evidence type="ECO:0000313" key="11">
    <source>
        <dbReference type="EMBL" id="MBR0563603.1"/>
    </source>
</evidence>
<dbReference type="NCBIfam" id="TIGR01449">
    <property type="entry name" value="PGP_bact"/>
    <property type="match status" value="1"/>
</dbReference>
<comment type="cofactor">
    <cofactor evidence="2 10">
        <name>Mg(2+)</name>
        <dbReference type="ChEBI" id="CHEBI:18420"/>
    </cofactor>
</comment>
<reference evidence="11" key="2">
    <citation type="submission" date="2021-04" db="EMBL/GenBank/DDBJ databases">
        <authorList>
            <person name="Karlyshev A.V."/>
        </authorList>
    </citation>
    <scope>NUCLEOTIDE SEQUENCE</scope>
    <source>
        <strain evidence="11">LMG 29479</strain>
    </source>
</reference>
<comment type="catalytic activity">
    <reaction evidence="1 10">
        <text>2-phosphoglycolate + H2O = glycolate + phosphate</text>
        <dbReference type="Rhea" id="RHEA:14369"/>
        <dbReference type="ChEBI" id="CHEBI:15377"/>
        <dbReference type="ChEBI" id="CHEBI:29805"/>
        <dbReference type="ChEBI" id="CHEBI:43474"/>
        <dbReference type="ChEBI" id="CHEBI:58033"/>
        <dbReference type="EC" id="3.1.3.18"/>
    </reaction>
</comment>
<feature type="binding site" evidence="10">
    <location>
        <position position="7"/>
    </location>
    <ligand>
        <name>Mg(2+)</name>
        <dbReference type="ChEBI" id="CHEBI:18420"/>
    </ligand>
</feature>
<dbReference type="InterPro" id="IPR041492">
    <property type="entry name" value="HAD_2"/>
</dbReference>
<dbReference type="Gene3D" id="3.40.50.1000">
    <property type="entry name" value="HAD superfamily/HAD-like"/>
    <property type="match status" value="1"/>
</dbReference>
<evidence type="ECO:0000256" key="9">
    <source>
        <dbReference type="ARBA" id="ARBA00023277"/>
    </source>
</evidence>
<feature type="binding site" evidence="10">
    <location>
        <position position="5"/>
    </location>
    <ligand>
        <name>Mg(2+)</name>
        <dbReference type="ChEBI" id="CHEBI:18420"/>
    </ligand>
</feature>
<protein>
    <recommendedName>
        <fullName evidence="5 10">Phosphoglycolate phosphatase</fullName>
        <shortName evidence="10">PGP</shortName>
        <shortName evidence="10">PGPase</shortName>
        <ecNumber evidence="5 10">3.1.3.18</ecNumber>
    </recommendedName>
</protein>
<evidence type="ECO:0000256" key="4">
    <source>
        <dbReference type="ARBA" id="ARBA00006171"/>
    </source>
</evidence>
<dbReference type="Pfam" id="PF13419">
    <property type="entry name" value="HAD_2"/>
    <property type="match status" value="1"/>
</dbReference>
<evidence type="ECO:0000256" key="6">
    <source>
        <dbReference type="ARBA" id="ARBA00022723"/>
    </source>
</evidence>
<dbReference type="InterPro" id="IPR036412">
    <property type="entry name" value="HAD-like_sf"/>
</dbReference>